<dbReference type="PANTHER" id="PTHR47396:SF1">
    <property type="entry name" value="ATP-DEPENDENT HELICASE IRC3-RELATED"/>
    <property type="match status" value="1"/>
</dbReference>
<dbReference type="Pfam" id="PF00271">
    <property type="entry name" value="Helicase_C"/>
    <property type="match status" value="1"/>
</dbReference>
<dbReference type="Pfam" id="PF04851">
    <property type="entry name" value="ResIII"/>
    <property type="match status" value="1"/>
</dbReference>
<keyword evidence="3" id="KW-0378">Hydrolase</keyword>
<dbReference type="EMBL" id="LJYW01000006">
    <property type="protein sequence ID" value="KPL50673.1"/>
    <property type="molecule type" value="Genomic_DNA"/>
</dbReference>
<dbReference type="GO" id="GO:0016787">
    <property type="term" value="F:hydrolase activity"/>
    <property type="evidence" value="ECO:0007669"/>
    <property type="project" value="InterPro"/>
</dbReference>
<evidence type="ECO:0000259" key="2">
    <source>
        <dbReference type="PROSITE" id="PS51194"/>
    </source>
</evidence>
<dbReference type="SUPFAM" id="SSF52540">
    <property type="entry name" value="P-loop containing nucleoside triphosphate hydrolases"/>
    <property type="match status" value="1"/>
</dbReference>
<dbReference type="AlphaFoldDB" id="A0A0N8GE67"/>
<keyword evidence="3" id="KW-0067">ATP-binding</keyword>
<dbReference type="PROSITE" id="PS51192">
    <property type="entry name" value="HELICASE_ATP_BIND_1"/>
    <property type="match status" value="1"/>
</dbReference>
<dbReference type="RefSeq" id="WP_054362473.1">
    <property type="nucleotide sequence ID" value="NZ_LJYW01000006.1"/>
</dbReference>
<keyword evidence="3" id="KW-0547">Nucleotide-binding</keyword>
<gene>
    <name evidence="3" type="ORF">ABB55_28530</name>
</gene>
<evidence type="ECO:0000313" key="4">
    <source>
        <dbReference type="Proteomes" id="UP000048984"/>
    </source>
</evidence>
<accession>A0A0N8GE67</accession>
<proteinExistence type="predicted"/>
<dbReference type="GO" id="GO:0004386">
    <property type="term" value="F:helicase activity"/>
    <property type="evidence" value="ECO:0007669"/>
    <property type="project" value="UniProtKB-KW"/>
</dbReference>
<dbReference type="SMART" id="SM00490">
    <property type="entry name" value="HELICc"/>
    <property type="match status" value="1"/>
</dbReference>
<dbReference type="CDD" id="cd17926">
    <property type="entry name" value="DEXHc_RE"/>
    <property type="match status" value="1"/>
</dbReference>
<dbReference type="STRING" id="665126.ABB55_28530"/>
<dbReference type="InterPro" id="IPR027417">
    <property type="entry name" value="P-loop_NTPase"/>
</dbReference>
<dbReference type="GO" id="GO:0005829">
    <property type="term" value="C:cytosol"/>
    <property type="evidence" value="ECO:0007669"/>
    <property type="project" value="TreeGrafter"/>
</dbReference>
<dbReference type="PROSITE" id="PS51194">
    <property type="entry name" value="HELICASE_CTER"/>
    <property type="match status" value="1"/>
</dbReference>
<keyword evidence="4" id="KW-1185">Reference proteome</keyword>
<name>A0A0N8GE67_9HYPH</name>
<dbReference type="PANTHER" id="PTHR47396">
    <property type="entry name" value="TYPE I RESTRICTION ENZYME ECOKI R PROTEIN"/>
    <property type="match status" value="1"/>
</dbReference>
<dbReference type="GO" id="GO:0005524">
    <property type="term" value="F:ATP binding"/>
    <property type="evidence" value="ECO:0007669"/>
    <property type="project" value="InterPro"/>
</dbReference>
<keyword evidence="3" id="KW-0347">Helicase</keyword>
<dbReference type="SMART" id="SM00487">
    <property type="entry name" value="DEXDc"/>
    <property type="match status" value="1"/>
</dbReference>
<dbReference type="InterPro" id="IPR014001">
    <property type="entry name" value="Helicase_ATP-bd"/>
</dbReference>
<evidence type="ECO:0000259" key="1">
    <source>
        <dbReference type="PROSITE" id="PS51192"/>
    </source>
</evidence>
<feature type="domain" description="Helicase C-terminal" evidence="2">
    <location>
        <begin position="390"/>
        <end position="544"/>
    </location>
</feature>
<dbReference type="InterPro" id="IPR001650">
    <property type="entry name" value="Helicase_C-like"/>
</dbReference>
<dbReference type="Gene3D" id="3.40.50.300">
    <property type="entry name" value="P-loop containing nucleotide triphosphate hydrolases"/>
    <property type="match status" value="2"/>
</dbReference>
<evidence type="ECO:0000313" key="3">
    <source>
        <dbReference type="EMBL" id="KPL50673.1"/>
    </source>
</evidence>
<feature type="domain" description="Helicase ATP-binding" evidence="1">
    <location>
        <begin position="175"/>
        <end position="350"/>
    </location>
</feature>
<reference evidence="3 4" key="2">
    <citation type="submission" date="2015-10" db="EMBL/GenBank/DDBJ databases">
        <title>Draft Genome Sequence of Prosthecomicrobium hirschii ATCC 27832.</title>
        <authorList>
            <person name="Daniel J."/>
            <person name="Givan S.A."/>
            <person name="Brun Y.V."/>
            <person name="Brown P.J."/>
        </authorList>
    </citation>
    <scope>NUCLEOTIDE SEQUENCE [LARGE SCALE GENOMIC DNA]</scope>
    <source>
        <strain evidence="3 4">16</strain>
    </source>
</reference>
<sequence length="1113" mass="123940">MASRKRPTGSNQDDLFNPEIELLLPARLAVDGKVLGSPVRQLAVPAKRVRCRLRPFAIRRVNGHETTLESGEILKIISAKTTTPLEADLILLVPGATEPERIAAALELGEGRWMNVPPTSIDTLDRSARSERLKAVSASWIDAIHLREGRAAADGQPAQPGLRRPQVGALHAALAHATRSTDPATIVMPTGTGKTETMLALNANQRFERLLVVVPTDALREQIASKFETFGVLKQQKCLDETAAFPLVMRLSHIPTSQAEVDEIFDSANVIVTTMQIAGRAEAPVQERMAARASALFIDEAHHIGARTWKSFRGLFVEHEPPIPVIQFTATPFREDGGRVDGEFIYTYPLKKAQQEGYFKPIRFEAVFGLDQPDADQAIIDKLGEVLATDLDAGLNHLAMARCNTIERAKHLHRLYAAIYPDFRPVIVHSQQSLKERRENLAALRRFESRIIVCVDMLGEGFDLPELKIAALHDHHKSVAVTIQFVGRFTRQDPRLGDATVIANTGIDDVDRALAKLYAEDADWNALVEALSSAKIERQVRRAEMFKGFSGDLSDIPLQTLEPKMNAVLYRTSCDAWDPFRAEELYDPGVYLGMKLNPHQRVAIFVTRAEEQARWTSAQQAVNVTWDLHMLHWDQACGVLYISSSAKGPFDRLAKAVCGDTTRRVEGEEVFRSLHGFKRLILRNLGLTHHQGRGVRYSMYMGVDVADGLDSAKSQSRIKNNIFATGFLEGLPASRGCSAKGKFWSSAKVHDLTDWVDWCQDVGRTVNDPSITTDGVFKSAMRPHQISQRPAVPPVAIHWPESLITQFEERIEISFGDVPVTFAECDIELLDNARTGPLRFAVRSDDHAAEFEIVFSDGHARYPQRAGPKATIKIGGKVQTLSESFGEDSPQIDFGDGSLLIYSHLYTLPEGETIEPYPSDKIEAWDWSKANIRVESQGTDKRADSVQRLVIDTLLADPDPYDVIFDDDGKGEIADVVALRITDSVVSVTLYHCKYSGADTPGARLGDLYEVCGQAQKSARWRDRPNRMLQHMLRREKMRRDRGLSSRIEQGSAAAIKKLKVGWQDHRFEFDVRIVQPGLSRQAIGEEGLHLLAGVETYLLETRAMRLKVIGNE</sequence>
<protein>
    <submittedName>
        <fullName evidence="3">Helicase</fullName>
    </submittedName>
</protein>
<dbReference type="GO" id="GO:0003677">
    <property type="term" value="F:DNA binding"/>
    <property type="evidence" value="ECO:0007669"/>
    <property type="project" value="InterPro"/>
</dbReference>
<organism evidence="3 4">
    <name type="scientific">Prosthecodimorpha hirschii</name>
    <dbReference type="NCBI Taxonomy" id="665126"/>
    <lineage>
        <taxon>Bacteria</taxon>
        <taxon>Pseudomonadati</taxon>
        <taxon>Pseudomonadota</taxon>
        <taxon>Alphaproteobacteria</taxon>
        <taxon>Hyphomicrobiales</taxon>
        <taxon>Ancalomicrobiaceae</taxon>
        <taxon>Prosthecodimorpha</taxon>
    </lineage>
</organism>
<comment type="caution">
    <text evidence="3">The sequence shown here is derived from an EMBL/GenBank/DDBJ whole genome shotgun (WGS) entry which is preliminary data.</text>
</comment>
<dbReference type="InterPro" id="IPR050742">
    <property type="entry name" value="Helicase_Restrict-Modif_Enz"/>
</dbReference>
<dbReference type="InterPro" id="IPR006935">
    <property type="entry name" value="Helicase/UvrB_N"/>
</dbReference>
<reference evidence="3 4" key="1">
    <citation type="submission" date="2015-09" db="EMBL/GenBank/DDBJ databases">
        <authorList>
            <consortium name="Swine Surveillance"/>
        </authorList>
    </citation>
    <scope>NUCLEOTIDE SEQUENCE [LARGE SCALE GENOMIC DNA]</scope>
    <source>
        <strain evidence="3 4">16</strain>
    </source>
</reference>
<dbReference type="Proteomes" id="UP000048984">
    <property type="component" value="Unassembled WGS sequence"/>
</dbReference>